<dbReference type="AlphaFoldDB" id="A0A8T0QIM7"/>
<name>A0A8T0QIM7_PANVG</name>
<reference evidence="2" key="1">
    <citation type="submission" date="2020-05" db="EMBL/GenBank/DDBJ databases">
        <title>WGS assembly of Panicum virgatum.</title>
        <authorList>
            <person name="Lovell J.T."/>
            <person name="Jenkins J."/>
            <person name="Shu S."/>
            <person name="Juenger T.E."/>
            <person name="Schmutz J."/>
        </authorList>
    </citation>
    <scope>NUCLEOTIDE SEQUENCE</scope>
    <source>
        <strain evidence="2">AP13</strain>
    </source>
</reference>
<protein>
    <submittedName>
        <fullName evidence="2">Uncharacterized protein</fullName>
    </submittedName>
</protein>
<feature type="region of interest" description="Disordered" evidence="1">
    <location>
        <begin position="1"/>
        <end position="28"/>
    </location>
</feature>
<gene>
    <name evidence="2" type="ORF">PVAP13_7KG290800</name>
</gene>
<accession>A0A8T0QIM7</accession>
<keyword evidence="3" id="KW-1185">Reference proteome</keyword>
<sequence>MSSPSPALTAMTPQLLASRRSSSPHLRPAWLRRPQALLPRLLPLARRPPPTFASHSKPGFVALTTKPPPLPASFLFGGANLHAGKRLRSATPLPVLHAAASSSSSILAPSPEGSGAWARAATACDKRSLIWTILLRKSMGKRTLHIVGSSSSDYLHQCEEAAFGDFFYDSDDREDEVLESHQVVILLARPARLASSNAVCPENQICSPYHPQYVHAFSCWFFLGEGNFMYIVRQ</sequence>
<proteinExistence type="predicted"/>
<evidence type="ECO:0000313" key="2">
    <source>
        <dbReference type="EMBL" id="KAG2574010.1"/>
    </source>
</evidence>
<evidence type="ECO:0000256" key="1">
    <source>
        <dbReference type="SAM" id="MobiDB-lite"/>
    </source>
</evidence>
<evidence type="ECO:0000313" key="3">
    <source>
        <dbReference type="Proteomes" id="UP000823388"/>
    </source>
</evidence>
<dbReference type="Proteomes" id="UP000823388">
    <property type="component" value="Chromosome 7K"/>
</dbReference>
<comment type="caution">
    <text evidence="2">The sequence shown here is derived from an EMBL/GenBank/DDBJ whole genome shotgun (WGS) entry which is preliminary data.</text>
</comment>
<dbReference type="EMBL" id="CM029049">
    <property type="protein sequence ID" value="KAG2574010.1"/>
    <property type="molecule type" value="Genomic_DNA"/>
</dbReference>
<organism evidence="2 3">
    <name type="scientific">Panicum virgatum</name>
    <name type="common">Blackwell switchgrass</name>
    <dbReference type="NCBI Taxonomy" id="38727"/>
    <lineage>
        <taxon>Eukaryota</taxon>
        <taxon>Viridiplantae</taxon>
        <taxon>Streptophyta</taxon>
        <taxon>Embryophyta</taxon>
        <taxon>Tracheophyta</taxon>
        <taxon>Spermatophyta</taxon>
        <taxon>Magnoliopsida</taxon>
        <taxon>Liliopsida</taxon>
        <taxon>Poales</taxon>
        <taxon>Poaceae</taxon>
        <taxon>PACMAD clade</taxon>
        <taxon>Panicoideae</taxon>
        <taxon>Panicodae</taxon>
        <taxon>Paniceae</taxon>
        <taxon>Panicinae</taxon>
        <taxon>Panicum</taxon>
        <taxon>Panicum sect. Hiantes</taxon>
    </lineage>
</organism>